<name>A0AAW9Q1B0_9CYAN</name>
<feature type="binding site" evidence="6">
    <location>
        <position position="200"/>
    </location>
    <ligand>
        <name>substrate</name>
    </ligand>
</feature>
<keyword evidence="4" id="KW-0119">Carbohydrate metabolism</keyword>
<gene>
    <name evidence="8" type="primary">nagA</name>
    <name evidence="8" type="ORF">V2H45_07540</name>
</gene>
<keyword evidence="9" id="KW-1185">Reference proteome</keyword>
<feature type="binding site" evidence="7">
    <location>
        <position position="168"/>
    </location>
    <ligand>
        <name>Zn(2+)</name>
        <dbReference type="ChEBI" id="CHEBI:29105"/>
    </ligand>
</feature>
<dbReference type="CDD" id="cd00854">
    <property type="entry name" value="NagA"/>
    <property type="match status" value="1"/>
</dbReference>
<dbReference type="EMBL" id="JAZBJZ010000022">
    <property type="protein sequence ID" value="MEE3716593.1"/>
    <property type="molecule type" value="Genomic_DNA"/>
</dbReference>
<sequence length="362" mass="39607">MLSNPETKIPADSDIICYSQGGCDLQINGALGVAFNDLGSENKHKLPEICSFLWQQGVDAFLPTLVTTSLENYKASLAIIAEAMESDRYASCSAKILGVHLEGPFLNPDKRGAHPIEHLRSLNIPQIEQVLGDYGAIVKLMTLAPELDTEQKVIPFLRDRGIIVSLGHSCATALQARQAFAQGATAITHAFNAMPPLHHREPGLLGEALLNPHVWCGLIADGVHVHPQMVDMVYRVKSYSPNYSTEDTNNLSSLFLVSDALAPLGLPDGKYPWDRREIAVKAGTARLEDGTLSGTTVPLLDCAKNLVRWGICEPKRAIALATESPRRALQRSLGSKDDLVLAHSHSLAWYWQKNGDLAWYRC</sequence>
<evidence type="ECO:0000256" key="2">
    <source>
        <dbReference type="ARBA" id="ARBA00022723"/>
    </source>
</evidence>
<evidence type="ECO:0000256" key="6">
    <source>
        <dbReference type="PIRSR" id="PIRSR038994-2"/>
    </source>
</evidence>
<reference evidence="8" key="1">
    <citation type="submission" date="2024-01" db="EMBL/GenBank/DDBJ databases">
        <title>Bank of Algae and Cyanobacteria of the Azores (BACA) strain genomes.</title>
        <authorList>
            <person name="Luz R."/>
            <person name="Cordeiro R."/>
            <person name="Fonseca A."/>
            <person name="Goncalves V."/>
        </authorList>
    </citation>
    <scope>NUCLEOTIDE SEQUENCE</scope>
    <source>
        <strain evidence="8">BACA0141</strain>
    </source>
</reference>
<feature type="binding site" evidence="6">
    <location>
        <begin position="192"/>
        <end position="193"/>
    </location>
    <ligand>
        <name>substrate</name>
    </ligand>
</feature>
<evidence type="ECO:0000313" key="9">
    <source>
        <dbReference type="Proteomes" id="UP001333818"/>
    </source>
</evidence>
<evidence type="ECO:0000313" key="8">
    <source>
        <dbReference type="EMBL" id="MEE3716593.1"/>
    </source>
</evidence>
<dbReference type="GO" id="GO:0008448">
    <property type="term" value="F:N-acetylglucosamine-6-phosphate deacetylase activity"/>
    <property type="evidence" value="ECO:0007669"/>
    <property type="project" value="UniProtKB-EC"/>
</dbReference>
<dbReference type="NCBIfam" id="TIGR00221">
    <property type="entry name" value="nagA"/>
    <property type="match status" value="1"/>
</dbReference>
<keyword evidence="3 4" id="KW-0378">Hydrolase</keyword>
<dbReference type="Gene3D" id="3.20.20.140">
    <property type="entry name" value="Metal-dependent hydrolases"/>
    <property type="match status" value="1"/>
</dbReference>
<dbReference type="SUPFAM" id="SSF51556">
    <property type="entry name" value="Metallo-dependent hydrolases"/>
    <property type="match status" value="1"/>
</dbReference>
<dbReference type="PIRSF" id="PIRSF038994">
    <property type="entry name" value="NagA"/>
    <property type="match status" value="1"/>
</dbReference>
<feature type="binding site" evidence="6">
    <location>
        <position position="224"/>
    </location>
    <ligand>
        <name>substrate</name>
    </ligand>
</feature>
<evidence type="ECO:0000256" key="3">
    <source>
        <dbReference type="ARBA" id="ARBA00022801"/>
    </source>
</evidence>
<dbReference type="InterPro" id="IPR032466">
    <property type="entry name" value="Metal_Hydrolase"/>
</dbReference>
<evidence type="ECO:0000256" key="5">
    <source>
        <dbReference type="PIRSR" id="PIRSR038994-1"/>
    </source>
</evidence>
<comment type="cofactor">
    <cofactor evidence="7">
        <name>a divalent metal cation</name>
        <dbReference type="ChEBI" id="CHEBI:60240"/>
    </cofactor>
    <text evidence="7">Binds 1 divalent metal cation per subunit.</text>
</comment>
<dbReference type="PANTHER" id="PTHR11113">
    <property type="entry name" value="N-ACETYLGLUCOSAMINE-6-PHOSPHATE DEACETYLASE"/>
    <property type="match status" value="1"/>
</dbReference>
<feature type="active site" description="Proton donor/acceptor" evidence="5">
    <location>
        <position position="259"/>
    </location>
</feature>
<comment type="similarity">
    <text evidence="1 4">Belongs to the metallo-dependent hydrolases superfamily. NagA family.</text>
</comment>
<keyword evidence="2 7" id="KW-0479">Metal-binding</keyword>
<dbReference type="Proteomes" id="UP001333818">
    <property type="component" value="Unassembled WGS sequence"/>
</dbReference>
<dbReference type="AlphaFoldDB" id="A0AAW9Q1B0"/>
<dbReference type="GO" id="GO:0006046">
    <property type="term" value="P:N-acetylglucosamine catabolic process"/>
    <property type="evidence" value="ECO:0007669"/>
    <property type="project" value="TreeGrafter"/>
</dbReference>
<feature type="binding site" evidence="7">
    <location>
        <position position="189"/>
    </location>
    <ligand>
        <name>Zn(2+)</name>
        <dbReference type="ChEBI" id="CHEBI:29105"/>
    </ligand>
</feature>
<dbReference type="GO" id="GO:0046872">
    <property type="term" value="F:metal ion binding"/>
    <property type="evidence" value="ECO:0007669"/>
    <property type="project" value="UniProtKB-KW"/>
</dbReference>
<evidence type="ECO:0000256" key="7">
    <source>
        <dbReference type="PIRSR" id="PIRSR038994-3"/>
    </source>
</evidence>
<proteinExistence type="inferred from homology"/>
<feature type="binding site" evidence="6">
    <location>
        <begin position="292"/>
        <end position="294"/>
    </location>
    <ligand>
        <name>substrate</name>
    </ligand>
</feature>
<dbReference type="EC" id="3.5.1.25" evidence="8"/>
<dbReference type="RefSeq" id="WP_330483022.1">
    <property type="nucleotide sequence ID" value="NZ_JAZBJZ010000022.1"/>
</dbReference>
<dbReference type="PANTHER" id="PTHR11113:SF14">
    <property type="entry name" value="N-ACETYLGLUCOSAMINE-6-PHOSPHATE DEACETYLASE"/>
    <property type="match status" value="1"/>
</dbReference>
<accession>A0AAW9Q1B0</accession>
<organism evidence="8 9">
    <name type="scientific">Tumidithrix elongata BACA0141</name>
    <dbReference type="NCBI Taxonomy" id="2716417"/>
    <lineage>
        <taxon>Bacteria</taxon>
        <taxon>Bacillati</taxon>
        <taxon>Cyanobacteriota</taxon>
        <taxon>Cyanophyceae</taxon>
        <taxon>Pseudanabaenales</taxon>
        <taxon>Pseudanabaenaceae</taxon>
        <taxon>Tumidithrix</taxon>
        <taxon>Tumidithrix elongata</taxon>
    </lineage>
</organism>
<comment type="caution">
    <text evidence="8">The sequence shown here is derived from an EMBL/GenBank/DDBJ whole genome shotgun (WGS) entry which is preliminary data.</text>
</comment>
<feature type="binding site" evidence="6">
    <location>
        <position position="113"/>
    </location>
    <ligand>
        <name>substrate</name>
    </ligand>
</feature>
<feature type="binding site" evidence="7">
    <location>
        <position position="102"/>
    </location>
    <ligand>
        <name>Zn(2+)</name>
        <dbReference type="ChEBI" id="CHEBI:29105"/>
    </ligand>
</feature>
<evidence type="ECO:0000256" key="4">
    <source>
        <dbReference type="PIRNR" id="PIRNR038994"/>
    </source>
</evidence>
<dbReference type="InterPro" id="IPR003764">
    <property type="entry name" value="GlcNAc_6-P_deAcase"/>
</dbReference>
<evidence type="ECO:0000256" key="1">
    <source>
        <dbReference type="ARBA" id="ARBA00010716"/>
    </source>
</evidence>
<protein>
    <submittedName>
        <fullName evidence="8">N-acetylglucosamine-6-phosphate deacetylase</fullName>
        <ecNumber evidence="8">3.5.1.25</ecNumber>
    </submittedName>
</protein>